<feature type="compositionally biased region" description="Polar residues" evidence="1">
    <location>
        <begin position="121"/>
        <end position="131"/>
    </location>
</feature>
<dbReference type="AlphaFoldDB" id="A0A0D2ET09"/>
<reference evidence="2" key="1">
    <citation type="submission" date="2015-01" db="EMBL/GenBank/DDBJ databases">
        <title>The Genome Sequence of Cladophialophora bantiana CBS 173.52.</title>
        <authorList>
            <consortium name="The Broad Institute Genomics Platform"/>
            <person name="Cuomo C."/>
            <person name="de Hoog S."/>
            <person name="Gorbushina A."/>
            <person name="Stielow B."/>
            <person name="Teixiera M."/>
            <person name="Abouelleil A."/>
            <person name="Chapman S.B."/>
            <person name="Priest M."/>
            <person name="Young S.K."/>
            <person name="Wortman J."/>
            <person name="Nusbaum C."/>
            <person name="Birren B."/>
        </authorList>
    </citation>
    <scope>NUCLEOTIDE SEQUENCE [LARGE SCALE GENOMIC DNA]</scope>
    <source>
        <strain evidence="2">CBS 173.52</strain>
    </source>
</reference>
<name>A0A0D2ET09_CLAB1</name>
<dbReference type="OrthoDB" id="4139975at2759"/>
<feature type="region of interest" description="Disordered" evidence="1">
    <location>
        <begin position="1"/>
        <end position="40"/>
    </location>
</feature>
<dbReference type="HOGENOM" id="CLU_1517706_0_0_1"/>
<dbReference type="VEuPathDB" id="FungiDB:Z519_06845"/>
<evidence type="ECO:0000313" key="3">
    <source>
        <dbReference type="Proteomes" id="UP000053789"/>
    </source>
</evidence>
<dbReference type="Proteomes" id="UP000053789">
    <property type="component" value="Unassembled WGS sequence"/>
</dbReference>
<protein>
    <submittedName>
        <fullName evidence="2">Uncharacterized protein</fullName>
    </submittedName>
</protein>
<dbReference type="EMBL" id="KN846988">
    <property type="protein sequence ID" value="KIW92996.1"/>
    <property type="molecule type" value="Genomic_DNA"/>
</dbReference>
<keyword evidence="3" id="KW-1185">Reference proteome</keyword>
<proteinExistence type="predicted"/>
<feature type="region of interest" description="Disordered" evidence="1">
    <location>
        <begin position="114"/>
        <end position="133"/>
    </location>
</feature>
<dbReference type="RefSeq" id="XP_016619665.1">
    <property type="nucleotide sequence ID" value="XM_016764583.1"/>
</dbReference>
<dbReference type="GeneID" id="27699773"/>
<accession>A0A0D2ET09</accession>
<gene>
    <name evidence="2" type="ORF">Z519_06845</name>
</gene>
<sequence>MFSIRPSKRQKLQHSGPISNPIYVSDDKSESEPGDLGSLRPDADSLNHFLSSLDNLNRDDYLATLMGDVKIVESRLDISRAKVEDHSRNPTALQREIWYAKQFSDIVKAGAEGHDSKVPVESSSHEQTPSSPYEKDRQLTVWVFLLGRSSDCCILKGRPCAYARKLGKALSRWADAL</sequence>
<evidence type="ECO:0000256" key="1">
    <source>
        <dbReference type="SAM" id="MobiDB-lite"/>
    </source>
</evidence>
<feature type="compositionally biased region" description="Basic residues" evidence="1">
    <location>
        <begin position="1"/>
        <end position="12"/>
    </location>
</feature>
<evidence type="ECO:0000313" key="2">
    <source>
        <dbReference type="EMBL" id="KIW92996.1"/>
    </source>
</evidence>
<organism evidence="2 3">
    <name type="scientific">Cladophialophora bantiana (strain ATCC 10958 / CBS 173.52 / CDC B-1940 / NIH 8579)</name>
    <name type="common">Xylohypha bantiana</name>
    <dbReference type="NCBI Taxonomy" id="1442370"/>
    <lineage>
        <taxon>Eukaryota</taxon>
        <taxon>Fungi</taxon>
        <taxon>Dikarya</taxon>
        <taxon>Ascomycota</taxon>
        <taxon>Pezizomycotina</taxon>
        <taxon>Eurotiomycetes</taxon>
        <taxon>Chaetothyriomycetidae</taxon>
        <taxon>Chaetothyriales</taxon>
        <taxon>Herpotrichiellaceae</taxon>
        <taxon>Cladophialophora</taxon>
    </lineage>
</organism>